<dbReference type="EMBL" id="CACVKT020004598">
    <property type="protein sequence ID" value="CAC5390718.1"/>
    <property type="molecule type" value="Genomic_DNA"/>
</dbReference>
<evidence type="ECO:0000256" key="3">
    <source>
        <dbReference type="ARBA" id="ARBA00022777"/>
    </source>
</evidence>
<reference evidence="6 7" key="1">
    <citation type="submission" date="2020-06" db="EMBL/GenBank/DDBJ databases">
        <authorList>
            <person name="Li R."/>
            <person name="Bekaert M."/>
        </authorList>
    </citation>
    <scope>NUCLEOTIDE SEQUENCE [LARGE SCALE GENOMIC DNA]</scope>
    <source>
        <strain evidence="7">wild</strain>
    </source>
</reference>
<sequence>MEVFLKIKSKTDKKVYALKVVPLSSDQDIERMSREVEVLSQLQHPNIVRYHTSWNLKNEGNCTEIDPNFQCLCIQVEYCDQTLKDFIENMNSYDDQYEMDLERRRILGEILDGVKYIHEENIMHRDLNPKNIFLSKSGTVKIGDFGIARTVYLTDGNTTVSINDENLTSYFGTKLYCAPEVLNCSKSYDNRVDLYSLGLIIFEMWYPFQTQMERSKSFHDIKSSAIKIPDSFEPEIVKEILIGLLQHNSSDRMVLDDVVKKMLLIEKEDPFTEESLIQQTSQQLELDIRKSVGRLIYGTDKKFVKGCCFRLGNGPYLITSYSVVKRRRFPRNWSVVFRRNERTILRPQNPIWSNAELDVAILELDYTKSSTLFPEGLQLENQGINEKMFAFKNINNQKSLSEVVNHPIVPDDPCEDIIIEFASAPANRGAPVLYVSDQNKVSLFGIVIGQRYRKGIKEKGKTIIRNITSVYESIDPIIPGDIRKEIFSSSPHFKCHERLMEKIENYIQMQNENDSTDSDSSHDDW</sequence>
<keyword evidence="3" id="KW-0418">Kinase</keyword>
<dbReference type="Gene3D" id="1.10.510.10">
    <property type="entry name" value="Transferase(Phosphotransferase) domain 1"/>
    <property type="match status" value="1"/>
</dbReference>
<evidence type="ECO:0000259" key="5">
    <source>
        <dbReference type="PROSITE" id="PS50011"/>
    </source>
</evidence>
<dbReference type="OrthoDB" id="6148895at2759"/>
<dbReference type="GO" id="GO:0005737">
    <property type="term" value="C:cytoplasm"/>
    <property type="evidence" value="ECO:0007669"/>
    <property type="project" value="TreeGrafter"/>
</dbReference>
<feature type="domain" description="Protein kinase" evidence="5">
    <location>
        <begin position="1"/>
        <end position="272"/>
    </location>
</feature>
<evidence type="ECO:0000256" key="1">
    <source>
        <dbReference type="ARBA" id="ARBA00022679"/>
    </source>
</evidence>
<dbReference type="EC" id="2.7.11.1" evidence="6"/>
<dbReference type="PANTHER" id="PTHR11042">
    <property type="entry name" value="EUKARYOTIC TRANSLATION INITIATION FACTOR 2-ALPHA KINASE EIF2-ALPHA KINASE -RELATED"/>
    <property type="match status" value="1"/>
</dbReference>
<protein>
    <submittedName>
        <fullName evidence="6">EIF2AK2</fullName>
        <ecNumber evidence="6">2.7.11.1</ecNumber>
    </submittedName>
</protein>
<evidence type="ECO:0000256" key="4">
    <source>
        <dbReference type="ARBA" id="ARBA00022840"/>
    </source>
</evidence>
<dbReference type="SUPFAM" id="SSF56112">
    <property type="entry name" value="Protein kinase-like (PK-like)"/>
    <property type="match status" value="1"/>
</dbReference>
<keyword evidence="1 6" id="KW-0808">Transferase</keyword>
<dbReference type="GO" id="GO:0005524">
    <property type="term" value="F:ATP binding"/>
    <property type="evidence" value="ECO:0007669"/>
    <property type="project" value="UniProtKB-KW"/>
</dbReference>
<dbReference type="PROSITE" id="PS50011">
    <property type="entry name" value="PROTEIN_KINASE_DOM"/>
    <property type="match status" value="1"/>
</dbReference>
<dbReference type="AlphaFoldDB" id="A0A6J8C2T2"/>
<evidence type="ECO:0000313" key="6">
    <source>
        <dbReference type="EMBL" id="CAC5390718.1"/>
    </source>
</evidence>
<evidence type="ECO:0000256" key="2">
    <source>
        <dbReference type="ARBA" id="ARBA00022741"/>
    </source>
</evidence>
<dbReference type="Gene3D" id="3.30.200.20">
    <property type="entry name" value="Phosphorylase Kinase, domain 1"/>
    <property type="match status" value="1"/>
</dbReference>
<gene>
    <name evidence="6" type="ORF">MCOR_25797</name>
</gene>
<dbReference type="Pfam" id="PF00069">
    <property type="entry name" value="Pkinase"/>
    <property type="match status" value="1"/>
</dbReference>
<dbReference type="InterPro" id="IPR000719">
    <property type="entry name" value="Prot_kinase_dom"/>
</dbReference>
<accession>A0A6J8C2T2</accession>
<dbReference type="InterPro" id="IPR011009">
    <property type="entry name" value="Kinase-like_dom_sf"/>
</dbReference>
<dbReference type="GO" id="GO:0004674">
    <property type="term" value="F:protein serine/threonine kinase activity"/>
    <property type="evidence" value="ECO:0007669"/>
    <property type="project" value="UniProtKB-EC"/>
</dbReference>
<name>A0A6J8C2T2_MYTCO</name>
<evidence type="ECO:0000313" key="7">
    <source>
        <dbReference type="Proteomes" id="UP000507470"/>
    </source>
</evidence>
<dbReference type="GO" id="GO:0005634">
    <property type="term" value="C:nucleus"/>
    <property type="evidence" value="ECO:0007669"/>
    <property type="project" value="TreeGrafter"/>
</dbReference>
<proteinExistence type="predicted"/>
<keyword evidence="4" id="KW-0067">ATP-binding</keyword>
<organism evidence="6 7">
    <name type="scientific">Mytilus coruscus</name>
    <name type="common">Sea mussel</name>
    <dbReference type="NCBI Taxonomy" id="42192"/>
    <lineage>
        <taxon>Eukaryota</taxon>
        <taxon>Metazoa</taxon>
        <taxon>Spiralia</taxon>
        <taxon>Lophotrochozoa</taxon>
        <taxon>Mollusca</taxon>
        <taxon>Bivalvia</taxon>
        <taxon>Autobranchia</taxon>
        <taxon>Pteriomorphia</taxon>
        <taxon>Mytilida</taxon>
        <taxon>Mytiloidea</taxon>
        <taxon>Mytilidae</taxon>
        <taxon>Mytilinae</taxon>
        <taxon>Mytilus</taxon>
    </lineage>
</organism>
<keyword evidence="7" id="KW-1185">Reference proteome</keyword>
<dbReference type="InterPro" id="IPR050339">
    <property type="entry name" value="CC_SR_Kinase"/>
</dbReference>
<keyword evidence="2" id="KW-0547">Nucleotide-binding</keyword>
<dbReference type="Proteomes" id="UP000507470">
    <property type="component" value="Unassembled WGS sequence"/>
</dbReference>